<name>A0ACC1TD67_9APHY</name>
<protein>
    <submittedName>
        <fullName evidence="1">Uncharacterized protein</fullName>
    </submittedName>
</protein>
<dbReference type="EMBL" id="JANHOG010000081">
    <property type="protein sequence ID" value="KAJ3558561.1"/>
    <property type="molecule type" value="Genomic_DNA"/>
</dbReference>
<dbReference type="Proteomes" id="UP001148662">
    <property type="component" value="Unassembled WGS sequence"/>
</dbReference>
<sequence>MSRRWPNKPQGDLRVTFCSLSVRCTRYQHETSDGEGMPTTYHRRITVSALVYKTELHGPSIEQTYDLLSRINTIFSADMEGSFSDSSDNESAILPLSSSHLQTGHYTITTVDGVPIGCMKRPDVTLSLVVTLPKAAPAPKWRIQRRASGHYTVYCDNLPIYFEQMALRAARADEEGLEWEIVPRADSKGVYKFKNASVGAYVGFEDVWVAPNFKGSQGDSLQVRVGDADEVSDEVTYFKVVPA</sequence>
<accession>A0ACC1TD67</accession>
<keyword evidence="2" id="KW-1185">Reference proteome</keyword>
<organism evidence="1 2">
    <name type="scientific">Phlebia brevispora</name>
    <dbReference type="NCBI Taxonomy" id="194682"/>
    <lineage>
        <taxon>Eukaryota</taxon>
        <taxon>Fungi</taxon>
        <taxon>Dikarya</taxon>
        <taxon>Basidiomycota</taxon>
        <taxon>Agaricomycotina</taxon>
        <taxon>Agaricomycetes</taxon>
        <taxon>Polyporales</taxon>
        <taxon>Meruliaceae</taxon>
        <taxon>Phlebia</taxon>
    </lineage>
</organism>
<evidence type="ECO:0000313" key="2">
    <source>
        <dbReference type="Proteomes" id="UP001148662"/>
    </source>
</evidence>
<proteinExistence type="predicted"/>
<reference evidence="1" key="1">
    <citation type="submission" date="2022-07" db="EMBL/GenBank/DDBJ databases">
        <title>Genome Sequence of Phlebia brevispora.</title>
        <authorList>
            <person name="Buettner E."/>
        </authorList>
    </citation>
    <scope>NUCLEOTIDE SEQUENCE</scope>
    <source>
        <strain evidence="1">MPL23</strain>
    </source>
</reference>
<comment type="caution">
    <text evidence="1">The sequence shown here is derived from an EMBL/GenBank/DDBJ whole genome shotgun (WGS) entry which is preliminary data.</text>
</comment>
<gene>
    <name evidence="1" type="ORF">NM688_g851</name>
</gene>
<evidence type="ECO:0000313" key="1">
    <source>
        <dbReference type="EMBL" id="KAJ3558561.1"/>
    </source>
</evidence>